<dbReference type="Proteomes" id="UP000239872">
    <property type="component" value="Unassembled WGS sequence"/>
</dbReference>
<protein>
    <recommendedName>
        <fullName evidence="3">DUF935 domain-containing protein</fullName>
    </recommendedName>
</protein>
<gene>
    <name evidence="1" type="ORF">CJD36_022580</name>
</gene>
<evidence type="ECO:0000313" key="1">
    <source>
        <dbReference type="EMBL" id="PQJ08751.1"/>
    </source>
</evidence>
<dbReference type="OrthoDB" id="9797300at2"/>
<dbReference type="EMBL" id="PPSL01000014">
    <property type="protein sequence ID" value="PQJ08751.1"/>
    <property type="molecule type" value="Genomic_DNA"/>
</dbReference>
<sequence length="372" mass="42229">MVKSHKSSPDPQNIIINELNVRSADRGKKDISVWRNALIAAESVYYPNRARLYDLYDDVMLDGHLSGVISKRIDAVINKELFFECNGKKDHAFDELIRSMPFRNIMQLILETQLWGISGVEFIPGKELAFEKIPRKHIKPEQGIIAYEQTGTDGIPYNSLDNVWVLGDLADLGLLLKCAPLCLYKRGGLSDWAEYIEIFGQPVRIIRYDSYDEQTKMELRKVLEESGSSLSVMLPRQADFEIKDGKQSNSDGDLQLSFIKLLNEEMSIIILGNTDTTNSSSSSGYAQSKIHLQQQYEITRSDLSYTAAMLNDPKFHAILSSYGYPVIGGKFVFSKDMDIDYLTRRIAIDKEVAEKITIPASYWYDTYGIKES</sequence>
<evidence type="ECO:0008006" key="3">
    <source>
        <dbReference type="Google" id="ProtNLM"/>
    </source>
</evidence>
<name>A0A2S7SQ38_9BACT</name>
<evidence type="ECO:0000313" key="2">
    <source>
        <dbReference type="Proteomes" id="UP000239872"/>
    </source>
</evidence>
<organism evidence="1 2">
    <name type="scientific">Flavipsychrobacter stenotrophus</name>
    <dbReference type="NCBI Taxonomy" id="2077091"/>
    <lineage>
        <taxon>Bacteria</taxon>
        <taxon>Pseudomonadati</taxon>
        <taxon>Bacteroidota</taxon>
        <taxon>Chitinophagia</taxon>
        <taxon>Chitinophagales</taxon>
        <taxon>Chitinophagaceae</taxon>
        <taxon>Flavipsychrobacter</taxon>
    </lineage>
</organism>
<keyword evidence="2" id="KW-1185">Reference proteome</keyword>
<accession>A0A2S7SQ38</accession>
<reference evidence="1 2" key="1">
    <citation type="submission" date="2018-01" db="EMBL/GenBank/DDBJ databases">
        <title>A novel member of the phylum Bacteroidetes isolated from glacier ice.</title>
        <authorList>
            <person name="Liu Q."/>
            <person name="Xin Y.-H."/>
        </authorList>
    </citation>
    <scope>NUCLEOTIDE SEQUENCE [LARGE SCALE GENOMIC DNA]</scope>
    <source>
        <strain evidence="1 2">RB1R16</strain>
    </source>
</reference>
<dbReference type="RefSeq" id="WP_105041481.1">
    <property type="nucleotide sequence ID" value="NZ_PPSL01000014.1"/>
</dbReference>
<dbReference type="Pfam" id="PF06074">
    <property type="entry name" value="Portal_Mu"/>
    <property type="match status" value="1"/>
</dbReference>
<comment type="caution">
    <text evidence="1">The sequence shown here is derived from an EMBL/GenBank/DDBJ whole genome shotgun (WGS) entry which is preliminary data.</text>
</comment>
<dbReference type="InterPro" id="IPR009279">
    <property type="entry name" value="Portal_Mu"/>
</dbReference>
<proteinExistence type="predicted"/>
<dbReference type="AlphaFoldDB" id="A0A2S7SQ38"/>